<dbReference type="Pfam" id="PF02260">
    <property type="entry name" value="FATC"/>
    <property type="match status" value="1"/>
</dbReference>
<dbReference type="InterPro" id="IPR050517">
    <property type="entry name" value="DDR_Repair_Kinase"/>
</dbReference>
<dbReference type="InterPro" id="IPR036940">
    <property type="entry name" value="PI3/4_kinase_cat_sf"/>
</dbReference>
<evidence type="ECO:0000256" key="16">
    <source>
        <dbReference type="ARBA" id="ARBA00025079"/>
    </source>
</evidence>
<keyword evidence="15" id="KW-0539">Nucleus</keyword>
<dbReference type="EMBL" id="VFLP01000060">
    <property type="protein sequence ID" value="TRX90005.1"/>
    <property type="molecule type" value="Genomic_DNA"/>
</dbReference>
<dbReference type="InterPro" id="IPR003152">
    <property type="entry name" value="FATC_dom"/>
</dbReference>
<dbReference type="PROSITE" id="PS51189">
    <property type="entry name" value="FAT"/>
    <property type="match status" value="1"/>
</dbReference>
<dbReference type="InterPro" id="IPR014009">
    <property type="entry name" value="PIK_FAT"/>
</dbReference>
<name>A0A553HPX5_9PEZI</name>
<dbReference type="InterPro" id="IPR057564">
    <property type="entry name" value="HEAT_ATR"/>
</dbReference>
<evidence type="ECO:0000256" key="17">
    <source>
        <dbReference type="SAM" id="MobiDB-lite"/>
    </source>
</evidence>
<evidence type="ECO:0000256" key="2">
    <source>
        <dbReference type="ARBA" id="ARBA00010769"/>
    </source>
</evidence>
<comment type="caution">
    <text evidence="22">The sequence shown here is derived from an EMBL/GenBank/DDBJ whole genome shotgun (WGS) entry which is preliminary data.</text>
</comment>
<reference evidence="23" key="1">
    <citation type="submission" date="2019-06" db="EMBL/GenBank/DDBJ databases">
        <title>Draft genome sequence of the griseofulvin-producing fungus Xylaria cubensis strain G536.</title>
        <authorList>
            <person name="Mead M.E."/>
            <person name="Raja H.A."/>
            <person name="Steenwyk J.L."/>
            <person name="Knowles S.L."/>
            <person name="Oberlies N.H."/>
            <person name="Rokas A."/>
        </authorList>
    </citation>
    <scope>NUCLEOTIDE SEQUENCE [LARGE SCALE GENOMIC DNA]</scope>
    <source>
        <strain evidence="23">G536</strain>
    </source>
</reference>
<keyword evidence="7" id="KW-0479">Metal-binding</keyword>
<dbReference type="Pfam" id="PF23593">
    <property type="entry name" value="HEAT_ATR"/>
    <property type="match status" value="1"/>
</dbReference>
<dbReference type="OrthoDB" id="381190at2759"/>
<dbReference type="InterPro" id="IPR016024">
    <property type="entry name" value="ARM-type_fold"/>
</dbReference>
<evidence type="ECO:0000256" key="9">
    <source>
        <dbReference type="ARBA" id="ARBA00022763"/>
    </source>
</evidence>
<dbReference type="Pfam" id="PF08064">
    <property type="entry name" value="UME"/>
    <property type="match status" value="1"/>
</dbReference>
<comment type="similarity">
    <text evidence="2">Belongs to the PI3/PI4-kinase family. ATM subfamily.</text>
</comment>
<sequence length="2785" mass="315361">MAPTSHGRGMTNGREAINNGVMDYNAPPPSTLAAQLVENISTSTRSSRPDETAELQRLFAAIEKVKNEPSLLSSYQDRIEHNHMLIYVYARVVLEGLKWDEPFANTSQLRADAMRAINFLKITVNETPEVLLFTAGNGAFLFRGPEPLWIWIFPKVLRMLGNGLCADLTAPIEAFFGELYLAAARSNSLWSHIPQFLAYLRSNFDAVENRLKELPSSASRDPPLKLQLPQDNFLESLYGGQTRPLQEQCTYTLNLASHALRHASDLLSLLTIPLVGHQLVFNVQPSFQEIVPWLTDAAVRMNASQNKWQDLSRSCLPQLLRSTIKILDSTKRLVNADILIEEKVYVLLVHLCVDVLMRRQAAFGLENTTGVDDKLLTVAVVKISEACLSFTTVSRLASSQITPMLEKPISYENITPNGSDLWRSLELLRWMTRDPPPGSLDPIVQSDQFLDSEIRRYVKAIAMSSTENVDIEPQSKRRKTDLPQTLPRVTSLLWKLVRMEPRDTLADYSNALRSTYPELSDPDKIRVIHLIADVCCAADETLTMNTCDEEEPSKFDCFHCRTSQNIPDRPVCIDMTAKKLAIEIFTCLLQTATFPESRKPRVAAMVSLRRIAKHCNSSEFIDMEVSLAAQWCLKSLHSSQRELRIAAGHSSIKYTVIQKNRGIALGVLRNLSDQNQPKFMESCILAWSQVSVVLPDDELILVLVKLVEYLGHQSTVASAAAFTEIIQIARQRSITLRQLFELDWNSLAYLAVRDIVTHPKLARLLAELQDLSLPQLLLHIQEYALPYLVLNKKKEVIQMIAIVRDETEPWQPCLDNANLGRILALLLAQETADIQEYTMSLLRHISSHFDEFSLVDLLQIEPLTTTLHLLKAAADADESHKLHIRNALNQMASMILIANGESKKKNHATGHFLHHHALGLMAHLTDVINDTLVVRPFHERRRCITAMEEMIRTGKNNVRIARPQISACILAAMSHDELRVAAFSCWASMLFFFEESEVDILIETTFFIVNHYWSSFQDVSRQLSKDLIDFLLEKQRPTIEKYIGKLPSFSHIKELSDIELKLSKLRSPLDNRTAFFLLGERIYHETSGVVLHALRELAEYLQRHQGYLQALAISEQPDSIVSQLVKALLHCASRFNGFHSEISDLCTQCLGLIGCLDPNRIEAVRKESQIIVTSNFEDSRQVTEFVFFLLEKVLVLSFVSTTDTKLQGFLAYAIQELLDRGNIAEAVKMEGLMEGEAVYRRWCALSQAAQEILTPFITSRFTITPMPHQKIEYPIFMKGKSYGNWMRNLTLDCLRRPQNPFAMLIFEPLCRLIRIKDLSIAEFLFPYLIVHIIIGEEISERERTVVLHELFEVLQYELPDDASYAEKEDRKLYCEAIFRFLDYAMRWVYLRRLNSKPSTKEASDTEKVATFLASFPAELISQRAIECSAYSRALFHLEQHIREVDEAKDSAYDRNRLVQRVQDIYTQIDEPDGLEGISAHLPVLDIEQQVLSHRKAGRWTAAQTWYEIKLAKEPDKTDVQIDLLTCLKESGQHDVLLNYVEGIEKHTAATTINRIVPYAVEAAWATGRWKTMEKFLSSYQGDPSEDFNASIAQALLYLQRGWTQEFFQTIKAMRERVGSSLTSSTTASLRACHESILRAHVLTDLELIAGTNNDGDQHPQDILKSLSRRLEVLGSYVNDKQYVLSIRRAAMEVLRNIDISALWLSTARLARKTNTIHQSFNAVLHASQLGDESATIENARLLWKGGHNRQAIQTLQGAIDSKVFTQHSFSEHDASGRDIGAQQNMLTARAKLLLAKWLDNAGQTSTSALREQYRAIPLIFGQWEKGHYYIGRHYKKVLESEKALKPDDQSDEYLTGEITKLVIENYLRSLSYGTKYLYQTLPRVLTLWLELGAHIDKAPEGKVSFSKELYYRRKTQVEALHDILRKHIARLPAYVFYTALPQLVARIAHPNQDVFRVLQVIILKVVEAYPRQALWSLFAIMTNKQATSERRARGQQILLHIKDRNVKVEGGGFSLPSLLRKGERLAEQLLLACNNGDFQSNRTTVASIARDLHFNHKCTPCPLVVPIETCLTATLPTLTDNLKRHKAFSGDVITISSFLDEVLVLGSLAKPRRLTARGSNGVNYGLLIKPKDDLRTDQRLMEFNGMINRSLKRDAESSRRQLYIRTYAVTPLNEECGIIEWVEGLKTLRDILLNTYRSRGIVPNYNTLQQMMKDAAVGDKNTKIFTEGILGTFPPVLPSWFISQFPNPSIWFTARLRYTRSCAVMSMVGTILGLGDRHGENVLLEEGNGGIFHVDFNCLFDKGLTFAKPERVPFRLTHNMVAAMGIYGYEGPFRKCSELTLSILRQQEETLMTILEAFIYDPTLDLQRDKRNKNDIIKLNPQSVVQSIKRKVQGLLPNESIPLSVEGQVDELIKQAVNPKNLAAMYIALLSELGTRCLLIVLNQTTDPRHAEISPNNRAGCQDKVCKDTGHKITKGELRFGVWFVVPGIEHGSWKWRHWGCVSGKTISNVQESIKKDDTYDWDLLDGFDEISDPDLQAKIKRVVEQGHIDAEDFNGDPEFNVPGKTAIRGRAKKPKANEEDDEEDAETPKKAAPKKTASAKRGRKKVEEDDEEEEARPVKKARGRKAKKNDDGEAANEEVAQPSKKVEEDEAEEQEPEPEPVKKKARASRKAKKVENDDEEEEVQPVKKTRGRKAKKDEEANEEVAQPSKKAKAGRKAKAPAPVVDEDEDEAAEEPEEPAPAPAKRGRGRKAAKKETSPADEEEADQEPVVKTVAIGRKRRAPRA</sequence>
<dbReference type="Proteomes" id="UP000319160">
    <property type="component" value="Unassembled WGS sequence"/>
</dbReference>
<dbReference type="PROSITE" id="PS50064">
    <property type="entry name" value="ZF_PARP_2"/>
    <property type="match status" value="1"/>
</dbReference>
<dbReference type="PROSITE" id="PS51190">
    <property type="entry name" value="FATC"/>
    <property type="match status" value="1"/>
</dbReference>
<comment type="function">
    <text evidence="16">Serine/threonine protein kinase which activates checkpoint signaling upon genotoxic stresses such as ionizing radiation (IR), ultraviolet light (UV), or DNA replication stalling, thereby acting as a DNA damage sensor. Recognizes the substrate consensus sequence [ST]-Q. Phosphorylates histone H2A to form H2AS128ph (gamma-H2A) at sites of DNA damage, involved in the regulation of DNA damage response mechanism. Required for the control of telomere length and genome stability.</text>
</comment>
<dbReference type="Gene3D" id="3.30.1010.10">
    <property type="entry name" value="Phosphatidylinositol 3-kinase Catalytic Subunit, Chain A, domain 4"/>
    <property type="match status" value="1"/>
</dbReference>
<dbReference type="SMART" id="SM01336">
    <property type="entry name" value="zf-PARP"/>
    <property type="match status" value="1"/>
</dbReference>
<evidence type="ECO:0000256" key="15">
    <source>
        <dbReference type="ARBA" id="ARBA00023242"/>
    </source>
</evidence>
<dbReference type="GO" id="GO:0003677">
    <property type="term" value="F:DNA binding"/>
    <property type="evidence" value="ECO:0007669"/>
    <property type="project" value="InterPro"/>
</dbReference>
<feature type="compositionally biased region" description="Acidic residues" evidence="17">
    <location>
        <begin position="2725"/>
        <end position="2738"/>
    </location>
</feature>
<evidence type="ECO:0000256" key="10">
    <source>
        <dbReference type="ARBA" id="ARBA00022771"/>
    </source>
</evidence>
<dbReference type="SMART" id="SM01343">
    <property type="entry name" value="FATC"/>
    <property type="match status" value="1"/>
</dbReference>
<evidence type="ECO:0000313" key="22">
    <source>
        <dbReference type="EMBL" id="TRX90005.1"/>
    </source>
</evidence>
<feature type="domain" description="PI3K/PI4K catalytic" evidence="19">
    <location>
        <begin position="2098"/>
        <end position="2404"/>
    </location>
</feature>
<dbReference type="Pfam" id="PF00454">
    <property type="entry name" value="PI3_PI4_kinase"/>
    <property type="match status" value="1"/>
</dbReference>
<dbReference type="InterPro" id="IPR011009">
    <property type="entry name" value="Kinase-like_dom_sf"/>
</dbReference>
<keyword evidence="8" id="KW-0547">Nucleotide-binding</keyword>
<feature type="compositionally biased region" description="Basic residues" evidence="17">
    <location>
        <begin position="2664"/>
        <end position="2673"/>
    </location>
</feature>
<dbReference type="EC" id="2.7.11.1" evidence="4"/>
<dbReference type="SUPFAM" id="SSF56112">
    <property type="entry name" value="Protein kinase-like (PK-like)"/>
    <property type="match status" value="1"/>
</dbReference>
<dbReference type="STRING" id="2512241.A0A553HPX5"/>
<dbReference type="PROSITE" id="PS50290">
    <property type="entry name" value="PI3_4_KINASE_3"/>
    <property type="match status" value="1"/>
</dbReference>
<evidence type="ECO:0000259" key="18">
    <source>
        <dbReference type="PROSITE" id="PS50064"/>
    </source>
</evidence>
<keyword evidence="13" id="KW-0067">ATP-binding</keyword>
<feature type="compositionally biased region" description="Basic residues" evidence="17">
    <location>
        <begin position="2592"/>
        <end position="2605"/>
    </location>
</feature>
<dbReference type="InterPro" id="IPR003151">
    <property type="entry name" value="PIK-rel_kinase_FAT"/>
</dbReference>
<keyword evidence="11" id="KW-0418">Kinase</keyword>
<dbReference type="PANTHER" id="PTHR11139:SF125">
    <property type="entry name" value="SERINE_THREONINE-PROTEIN KINASE MEC1"/>
    <property type="match status" value="1"/>
</dbReference>
<feature type="compositionally biased region" description="Basic residues" evidence="17">
    <location>
        <begin position="2710"/>
        <end position="2719"/>
    </location>
</feature>
<evidence type="ECO:0000256" key="8">
    <source>
        <dbReference type="ARBA" id="ARBA00022741"/>
    </source>
</evidence>
<dbReference type="CDD" id="cd00892">
    <property type="entry name" value="PIKKc_ATR"/>
    <property type="match status" value="1"/>
</dbReference>
<dbReference type="GO" id="GO:0000077">
    <property type="term" value="P:DNA damage checkpoint signaling"/>
    <property type="evidence" value="ECO:0007669"/>
    <property type="project" value="TreeGrafter"/>
</dbReference>
<feature type="domain" description="FAT" evidence="20">
    <location>
        <begin position="1419"/>
        <end position="1983"/>
    </location>
</feature>
<dbReference type="GO" id="GO:0004674">
    <property type="term" value="F:protein serine/threonine kinase activity"/>
    <property type="evidence" value="ECO:0007669"/>
    <property type="project" value="UniProtKB-KW"/>
</dbReference>
<feature type="compositionally biased region" description="Acidic residues" evidence="17">
    <location>
        <begin position="2649"/>
        <end position="2659"/>
    </location>
</feature>
<feature type="domain" description="FATC" evidence="21">
    <location>
        <begin position="2401"/>
        <end position="2433"/>
    </location>
</feature>
<keyword evidence="14" id="KW-0234">DNA repair</keyword>
<proteinExistence type="inferred from homology"/>
<dbReference type="GO" id="GO:0005694">
    <property type="term" value="C:chromosome"/>
    <property type="evidence" value="ECO:0007669"/>
    <property type="project" value="TreeGrafter"/>
</dbReference>
<dbReference type="GO" id="GO:0006281">
    <property type="term" value="P:DNA repair"/>
    <property type="evidence" value="ECO:0007669"/>
    <property type="project" value="UniProtKB-KW"/>
</dbReference>
<dbReference type="FunFam" id="3.30.1010.10:FF:000017">
    <property type="entry name" value="Inositol kinase kinase (UvsB)"/>
    <property type="match status" value="1"/>
</dbReference>
<evidence type="ECO:0000313" key="23">
    <source>
        <dbReference type="Proteomes" id="UP000319160"/>
    </source>
</evidence>
<dbReference type="Gene3D" id="1.10.1070.11">
    <property type="entry name" value="Phosphatidylinositol 3-/4-kinase, catalytic domain"/>
    <property type="match status" value="1"/>
</dbReference>
<dbReference type="InterPro" id="IPR056802">
    <property type="entry name" value="ATR-like_M-HEAT"/>
</dbReference>
<organism evidence="22 23">
    <name type="scientific">Xylaria flabelliformis</name>
    <dbReference type="NCBI Taxonomy" id="2512241"/>
    <lineage>
        <taxon>Eukaryota</taxon>
        <taxon>Fungi</taxon>
        <taxon>Dikarya</taxon>
        <taxon>Ascomycota</taxon>
        <taxon>Pezizomycotina</taxon>
        <taxon>Sordariomycetes</taxon>
        <taxon>Xylariomycetidae</taxon>
        <taxon>Xylariales</taxon>
        <taxon>Xylariaceae</taxon>
        <taxon>Xylaria</taxon>
    </lineage>
</organism>
<dbReference type="InterPro" id="IPR012993">
    <property type="entry name" value="UME"/>
</dbReference>
<dbReference type="InterPro" id="IPR000403">
    <property type="entry name" value="PI3/4_kinase_cat_dom"/>
</dbReference>
<feature type="compositionally biased region" description="Basic residues" evidence="17">
    <location>
        <begin position="2619"/>
        <end position="2628"/>
    </location>
</feature>
<keyword evidence="9" id="KW-0227">DNA damage</keyword>
<dbReference type="Pfam" id="PF02259">
    <property type="entry name" value="FAT"/>
    <property type="match status" value="1"/>
</dbReference>
<evidence type="ECO:0000256" key="6">
    <source>
        <dbReference type="ARBA" id="ARBA00022679"/>
    </source>
</evidence>
<evidence type="ECO:0000259" key="20">
    <source>
        <dbReference type="PROSITE" id="PS51189"/>
    </source>
</evidence>
<dbReference type="GO" id="GO:0005524">
    <property type="term" value="F:ATP binding"/>
    <property type="evidence" value="ECO:0007669"/>
    <property type="project" value="UniProtKB-KW"/>
</dbReference>
<dbReference type="InterPro" id="IPR036957">
    <property type="entry name" value="Znf_PARP_sf"/>
</dbReference>
<keyword evidence="6" id="KW-0808">Transferase</keyword>
<evidence type="ECO:0000256" key="14">
    <source>
        <dbReference type="ARBA" id="ARBA00023204"/>
    </source>
</evidence>
<evidence type="ECO:0000256" key="7">
    <source>
        <dbReference type="ARBA" id="ARBA00022723"/>
    </source>
</evidence>
<evidence type="ECO:0000259" key="21">
    <source>
        <dbReference type="PROSITE" id="PS51190"/>
    </source>
</evidence>
<dbReference type="Gene3D" id="3.30.1740.10">
    <property type="entry name" value="Zinc finger, PARP-type"/>
    <property type="match status" value="1"/>
</dbReference>
<evidence type="ECO:0000256" key="12">
    <source>
        <dbReference type="ARBA" id="ARBA00022833"/>
    </source>
</evidence>
<feature type="domain" description="PARP-type" evidence="18">
    <location>
        <begin position="2466"/>
        <end position="2535"/>
    </location>
</feature>
<dbReference type="SMART" id="SM00146">
    <property type="entry name" value="PI3Kc"/>
    <property type="match status" value="1"/>
</dbReference>
<dbReference type="SUPFAM" id="SSF48371">
    <property type="entry name" value="ARM repeat"/>
    <property type="match status" value="1"/>
</dbReference>
<gene>
    <name evidence="22" type="ORF">FHL15_009106</name>
</gene>
<dbReference type="PANTHER" id="PTHR11139">
    <property type="entry name" value="ATAXIA TELANGIECTASIA MUTATED ATM -RELATED"/>
    <property type="match status" value="1"/>
</dbReference>
<dbReference type="GO" id="GO:0005634">
    <property type="term" value="C:nucleus"/>
    <property type="evidence" value="ECO:0007669"/>
    <property type="project" value="UniProtKB-SubCell"/>
</dbReference>
<keyword evidence="23" id="KW-1185">Reference proteome</keyword>
<protein>
    <recommendedName>
        <fullName evidence="4">non-specific serine/threonine protein kinase</fullName>
        <ecNumber evidence="4">2.7.11.1</ecNumber>
    </recommendedName>
</protein>
<evidence type="ECO:0000256" key="11">
    <source>
        <dbReference type="ARBA" id="ARBA00022777"/>
    </source>
</evidence>
<dbReference type="SMART" id="SM00802">
    <property type="entry name" value="UME"/>
    <property type="match status" value="1"/>
</dbReference>
<dbReference type="FunFam" id="1.10.1070.11:FF:000031">
    <property type="entry name" value="Phosphatidyl inositol 3-kinase"/>
    <property type="match status" value="1"/>
</dbReference>
<comment type="subcellular location">
    <subcellularLocation>
        <location evidence="1">Nucleus</location>
    </subcellularLocation>
</comment>
<accession>A0A553HPX5</accession>
<dbReference type="GO" id="GO:0000723">
    <property type="term" value="P:telomere maintenance"/>
    <property type="evidence" value="ECO:0007669"/>
    <property type="project" value="TreeGrafter"/>
</dbReference>
<feature type="region of interest" description="Disordered" evidence="17">
    <location>
        <begin position="1"/>
        <end position="21"/>
    </location>
</feature>
<evidence type="ECO:0000256" key="13">
    <source>
        <dbReference type="ARBA" id="ARBA00022840"/>
    </source>
</evidence>
<keyword evidence="12" id="KW-0862">Zinc</keyword>
<dbReference type="Pfam" id="PF25030">
    <property type="entry name" value="M-HEAT_ATR"/>
    <property type="match status" value="1"/>
</dbReference>
<dbReference type="SUPFAM" id="SSF57716">
    <property type="entry name" value="Glucocorticoid receptor-like (DNA-binding domain)"/>
    <property type="match status" value="1"/>
</dbReference>
<evidence type="ECO:0000256" key="3">
    <source>
        <dbReference type="ARBA" id="ARBA00011370"/>
    </source>
</evidence>
<keyword evidence="5" id="KW-0723">Serine/threonine-protein kinase</keyword>
<evidence type="ECO:0000259" key="19">
    <source>
        <dbReference type="PROSITE" id="PS50290"/>
    </source>
</evidence>
<comment type="subunit">
    <text evidence="3">Associates with DNA double-strand breaks.</text>
</comment>
<keyword evidence="10" id="KW-0863">Zinc-finger</keyword>
<dbReference type="GO" id="GO:0008270">
    <property type="term" value="F:zinc ion binding"/>
    <property type="evidence" value="ECO:0007669"/>
    <property type="project" value="UniProtKB-KW"/>
</dbReference>
<feature type="region of interest" description="Disordered" evidence="17">
    <location>
        <begin position="2551"/>
        <end position="2785"/>
    </location>
</feature>
<dbReference type="Pfam" id="PF00645">
    <property type="entry name" value="zf-PARP"/>
    <property type="match status" value="1"/>
</dbReference>
<evidence type="ECO:0000256" key="5">
    <source>
        <dbReference type="ARBA" id="ARBA00022527"/>
    </source>
</evidence>
<evidence type="ECO:0000256" key="4">
    <source>
        <dbReference type="ARBA" id="ARBA00012513"/>
    </source>
</evidence>
<dbReference type="InterPro" id="IPR001510">
    <property type="entry name" value="Znf_PARP"/>
</dbReference>
<evidence type="ECO:0000256" key="1">
    <source>
        <dbReference type="ARBA" id="ARBA00004123"/>
    </source>
</evidence>